<dbReference type="InterPro" id="IPR053290">
    <property type="entry name" value="TSET_complex_member"/>
</dbReference>
<name>A0A1Z5K6Z7_FISSO</name>
<gene>
    <name evidence="1" type="ORF">FisN_25Hh204</name>
</gene>
<dbReference type="AlphaFoldDB" id="A0A1Z5K6Z7"/>
<dbReference type="Proteomes" id="UP000198406">
    <property type="component" value="Unassembled WGS sequence"/>
</dbReference>
<reference evidence="1 2" key="1">
    <citation type="journal article" date="2015" name="Plant Cell">
        <title>Oil accumulation by the oleaginous diatom Fistulifera solaris as revealed by the genome and transcriptome.</title>
        <authorList>
            <person name="Tanaka T."/>
            <person name="Maeda Y."/>
            <person name="Veluchamy A."/>
            <person name="Tanaka M."/>
            <person name="Abida H."/>
            <person name="Marechal E."/>
            <person name="Bowler C."/>
            <person name="Muto M."/>
            <person name="Sunaga Y."/>
            <person name="Tanaka M."/>
            <person name="Yoshino T."/>
            <person name="Taniguchi T."/>
            <person name="Fukuda Y."/>
            <person name="Nemoto M."/>
            <person name="Matsumoto M."/>
            <person name="Wong P.S."/>
            <person name="Aburatani S."/>
            <person name="Fujibuchi W."/>
        </authorList>
    </citation>
    <scope>NUCLEOTIDE SEQUENCE [LARGE SCALE GENOMIC DNA]</scope>
    <source>
        <strain evidence="1 2">JPCC DA0580</strain>
    </source>
</reference>
<accession>A0A1Z5K6Z7</accession>
<sequence>MSSSHNLPTFRLKKVLVTPGLTPAVGVSSNPKTSLNAALLALQARKDCSQLPSSSFVQRKTIPKYVTLHPSLNRVAYVVQHETPSSQKCVCVQDTVTQQVLSMASWMDIAASLFNETDSSKWVTRANSLGDIVSLEFYDAATLYWSGMIEEVRRKTAGGIQRWQGLIVQTKSRIIVLNLRRGKQQSQILPVAATNTKRSSSVLLPSMILAHLSEESLGVAPSSNVLPLTEEWLLVGCNDGSLKCFDRKSQQAIKSIKGMGNGDWIVQIKAANTYSGMGQIGVASRRRMITVTKNGLAYLIELEISNSSLELRPPLARLSGGLSENVDPLLEPSLLTYDAHRDWVLWYQPKGPQPQQSQPVMHVWNLQALNNEFVQLDGNAGPLKPEPTLKVLPGAGTGTVMIEPSGVTAAAFGDDHEQTLVTIGVIPAAATLVLQGANLRDPYQHRPQTVETSSILSLRLADLLVRDKDLDLEEWTHSAGENSGADNPFGALRIHAVKTHSLGPTANQIAVATNVGLLVLEVALPFCAGPRHLHFGSNMGSFGKAVLSVRSSQVVYASIDSLTSNPIGVMPAKGQVDVYDSPMPTELPGEAGKRPFRSSAYSIQVSPSGLYTAIIWPAEFRYEILHLGTLLEKVGKARGAATTATNANPCVAKGNGIADFCWVGDSDVYAVLQVPGWEQMIAQGNEIEDPQIMKPRTAIKVLTTPITKAAVKGTGSALKSGSKGFTKKAFGLFGKINRKSKDEETIDDEENSVAVSVSTASMTSPPPQTAMSKQLSTRHVELFQLFSNDTQPSTLGVSTSPASKISLGILSLRGRHGNIPTAIFGGPVLCVASRPEDGESDEGFAQLYGRKSEGNNAETYSATGPTLPYPDICTWDDDGCLCAISIGSRVSIYQLENSEFCMLGNVRIFSPSQPLAPLTSLRFVHRVLYCCTWNSVHCVMLGDLTGGISLLDSYLLAATDRSSVMGKLDQAKPTNLLTPDPALLPLVQPTVLGYQSGSLILSTLRGVYALSLEHPILRLGTLLASGQIERASQWISAFERNSHEGLAYFLERRGHARLALRHLNDLSLETVTDLCMRYDEVDRLEDIAETQGVRGLRMVDMGRGVLTSIFGPENGVGSITVSVGAYLLAHGRVETVRQLASECLRLDEQGKKDALFLGTLLMQINESDANRIIQRAVDPPYQDHWPMGSLIRNLISKKSGSRP</sequence>
<proteinExistence type="predicted"/>
<evidence type="ECO:0000313" key="2">
    <source>
        <dbReference type="Proteomes" id="UP000198406"/>
    </source>
</evidence>
<comment type="caution">
    <text evidence="1">The sequence shown here is derived from an EMBL/GenBank/DDBJ whole genome shotgun (WGS) entry which is preliminary data.</text>
</comment>
<evidence type="ECO:0000313" key="1">
    <source>
        <dbReference type="EMBL" id="GAX21996.1"/>
    </source>
</evidence>
<organism evidence="1 2">
    <name type="scientific">Fistulifera solaris</name>
    <name type="common">Oleaginous diatom</name>
    <dbReference type="NCBI Taxonomy" id="1519565"/>
    <lineage>
        <taxon>Eukaryota</taxon>
        <taxon>Sar</taxon>
        <taxon>Stramenopiles</taxon>
        <taxon>Ochrophyta</taxon>
        <taxon>Bacillariophyta</taxon>
        <taxon>Bacillariophyceae</taxon>
        <taxon>Bacillariophycidae</taxon>
        <taxon>Naviculales</taxon>
        <taxon>Naviculaceae</taxon>
        <taxon>Fistulifera</taxon>
    </lineage>
</organism>
<dbReference type="EMBL" id="BDSP01000176">
    <property type="protein sequence ID" value="GAX21996.1"/>
    <property type="molecule type" value="Genomic_DNA"/>
</dbReference>
<protein>
    <submittedName>
        <fullName evidence="1">Uncharacterized protein</fullName>
    </submittedName>
</protein>
<dbReference type="PANTHER" id="PTHR45521:SF2">
    <property type="entry name" value="TRANSDUCIN_WD40 REPEAT-LIKE SUPERFAMILY PROTEIN"/>
    <property type="match status" value="1"/>
</dbReference>
<dbReference type="PANTHER" id="PTHR45521">
    <property type="entry name" value="TSET COMPLEX MEMBER TSTF"/>
    <property type="match status" value="1"/>
</dbReference>
<dbReference type="OrthoDB" id="44958at2759"/>
<keyword evidence="2" id="KW-1185">Reference proteome</keyword>
<dbReference type="InParanoid" id="A0A1Z5K6Z7"/>